<name>A0ACA9L1L2_9GLOM</name>
<proteinExistence type="predicted"/>
<organism evidence="1 2">
    <name type="scientific">Scutellospora calospora</name>
    <dbReference type="NCBI Taxonomy" id="85575"/>
    <lineage>
        <taxon>Eukaryota</taxon>
        <taxon>Fungi</taxon>
        <taxon>Fungi incertae sedis</taxon>
        <taxon>Mucoromycota</taxon>
        <taxon>Glomeromycotina</taxon>
        <taxon>Glomeromycetes</taxon>
        <taxon>Diversisporales</taxon>
        <taxon>Gigasporaceae</taxon>
        <taxon>Scutellospora</taxon>
    </lineage>
</organism>
<dbReference type="Proteomes" id="UP000789860">
    <property type="component" value="Unassembled WGS sequence"/>
</dbReference>
<comment type="caution">
    <text evidence="1">The sequence shown here is derived from an EMBL/GenBank/DDBJ whole genome shotgun (WGS) entry which is preliminary data.</text>
</comment>
<evidence type="ECO:0000313" key="2">
    <source>
        <dbReference type="Proteomes" id="UP000789860"/>
    </source>
</evidence>
<protein>
    <submittedName>
        <fullName evidence="1">1145_t:CDS:1</fullName>
    </submittedName>
</protein>
<sequence>MEATYHYSKAKSLIPVKHNTGNETTTKFTSQILKKHKHEKLYSSNQS</sequence>
<evidence type="ECO:0000313" key="1">
    <source>
        <dbReference type="EMBL" id="CAG8502407.1"/>
    </source>
</evidence>
<feature type="non-terminal residue" evidence="1">
    <location>
        <position position="47"/>
    </location>
</feature>
<gene>
    <name evidence="1" type="ORF">SCALOS_LOCUS3301</name>
</gene>
<dbReference type="EMBL" id="CAJVPM010003527">
    <property type="protein sequence ID" value="CAG8502407.1"/>
    <property type="molecule type" value="Genomic_DNA"/>
</dbReference>
<accession>A0ACA9L1L2</accession>
<reference evidence="1" key="1">
    <citation type="submission" date="2021-06" db="EMBL/GenBank/DDBJ databases">
        <authorList>
            <person name="Kallberg Y."/>
            <person name="Tangrot J."/>
            <person name="Rosling A."/>
        </authorList>
    </citation>
    <scope>NUCLEOTIDE SEQUENCE</scope>
    <source>
        <strain evidence="1">AU212A</strain>
    </source>
</reference>
<keyword evidence="2" id="KW-1185">Reference proteome</keyword>